<keyword evidence="3" id="KW-1185">Reference proteome</keyword>
<dbReference type="EMBL" id="JANPWZ010003099">
    <property type="protein sequence ID" value="KAJ3554302.1"/>
    <property type="molecule type" value="Genomic_DNA"/>
</dbReference>
<feature type="domain" description="Heterokaryon incompatibility" evidence="1">
    <location>
        <begin position="49"/>
        <end position="180"/>
    </location>
</feature>
<dbReference type="Pfam" id="PF06985">
    <property type="entry name" value="HET"/>
    <property type="match status" value="1"/>
</dbReference>
<dbReference type="PANTHER" id="PTHR24148">
    <property type="entry name" value="ANKYRIN REPEAT DOMAIN-CONTAINING PROTEIN 39 HOMOLOG-RELATED"/>
    <property type="match status" value="1"/>
</dbReference>
<dbReference type="VEuPathDB" id="FungiDB:F4678DRAFT_477093"/>
<dbReference type="InterPro" id="IPR052895">
    <property type="entry name" value="HetReg/Transcr_Mod"/>
</dbReference>
<accession>A0A9W8N487</accession>
<evidence type="ECO:0000313" key="2">
    <source>
        <dbReference type="EMBL" id="KAJ3554302.1"/>
    </source>
</evidence>
<evidence type="ECO:0000259" key="1">
    <source>
        <dbReference type="Pfam" id="PF06985"/>
    </source>
</evidence>
<sequence length="625" mass="71113">MSSRYQYAPLREREIRLVELLPDSHSSHLRCNIVTTNLGTGMKFEGMKFEAVSYDWGTCPNPMPTISVEQNHSIPVSPNCHEMLGYLRYPDKPRTLWIDSICVDQSNAAEKNEQLKIMGDIYRAASLTVMFLGPHTENSQGLLAMTRQPGWPNSSANNASFYDHVIDTLFKLDWFSNIWAVPAMNMATQSIFMCGSDTITLPLLESLVPGLLFYDYPEPLRLQDNRFHGILDDNVDADLNIATRQTRELFWSIAATGPCKSIDPRDRILALTPLITKPSPPLLSLIDYNQGFDSISYDFTCEFLRECGLSVLSIIRHQRPIGDLPSWVPDWDQNGDISNHIDLLPHFFQAYDVKDWNQFFRIESRCLVVSGARYAEIHKLGPMLQISSQLGLQQRRQGVEHLMDELTSLEQETYTGNDWSDIQKAFDDVMSDDIDTLTWFFKANQRGMVKRVYPDFACRNVALGCHDMRVFITPEGKMGLCPKDAQIGDVICLVKGAMRPCILRKRGNEWLLVSGDCHLLEIEQNWDVADDTGKFHWLWEWIEERFPNVAARISGFADATAMHVFKGLVREKWNNSFHFTNDRYATMENDEKDTGIGALIRPHLVLHSSGSTERSNIGAPSIGVD</sequence>
<organism evidence="2 3">
    <name type="scientific">Xylaria arbuscula</name>
    <dbReference type="NCBI Taxonomy" id="114810"/>
    <lineage>
        <taxon>Eukaryota</taxon>
        <taxon>Fungi</taxon>
        <taxon>Dikarya</taxon>
        <taxon>Ascomycota</taxon>
        <taxon>Pezizomycotina</taxon>
        <taxon>Sordariomycetes</taxon>
        <taxon>Xylariomycetidae</taxon>
        <taxon>Xylariales</taxon>
        <taxon>Xylariaceae</taxon>
        <taxon>Xylaria</taxon>
    </lineage>
</organism>
<comment type="caution">
    <text evidence="2">The sequence shown here is derived from an EMBL/GenBank/DDBJ whole genome shotgun (WGS) entry which is preliminary data.</text>
</comment>
<dbReference type="PANTHER" id="PTHR24148:SF64">
    <property type="entry name" value="HETEROKARYON INCOMPATIBILITY DOMAIN-CONTAINING PROTEIN"/>
    <property type="match status" value="1"/>
</dbReference>
<protein>
    <recommendedName>
        <fullName evidence="1">Heterokaryon incompatibility domain-containing protein</fullName>
    </recommendedName>
</protein>
<dbReference type="Proteomes" id="UP001148614">
    <property type="component" value="Unassembled WGS sequence"/>
</dbReference>
<proteinExistence type="predicted"/>
<dbReference type="InterPro" id="IPR010730">
    <property type="entry name" value="HET"/>
</dbReference>
<dbReference type="AlphaFoldDB" id="A0A9W8N487"/>
<evidence type="ECO:0000313" key="3">
    <source>
        <dbReference type="Proteomes" id="UP001148614"/>
    </source>
</evidence>
<name>A0A9W8N487_9PEZI</name>
<gene>
    <name evidence="2" type="ORF">NPX13_g10648</name>
</gene>
<reference evidence="2" key="1">
    <citation type="submission" date="2022-07" db="EMBL/GenBank/DDBJ databases">
        <title>Genome Sequence of Xylaria arbuscula.</title>
        <authorList>
            <person name="Buettner E."/>
        </authorList>
    </citation>
    <scope>NUCLEOTIDE SEQUENCE</scope>
    <source>
        <strain evidence="2">VT107</strain>
    </source>
</reference>